<protein>
    <submittedName>
        <fullName evidence="1">Uncharacterized protein</fullName>
    </submittedName>
</protein>
<name>A0A955I7E4_9BACT</name>
<dbReference type="Proteomes" id="UP000745577">
    <property type="component" value="Unassembled WGS sequence"/>
</dbReference>
<gene>
    <name evidence="1" type="ORF">KC675_03020</name>
</gene>
<sequence length="133" mass="15514">MSKSKLESVVRGEQLLERVRQVLKKEGLSTQDKVELENEVETYLLPALDKFRDAGRFIYEPFLFEKSGLVGKLKNLTLGKIGNVTRNVVEKSVMRQQKFNDNAYTLLMHLYNENRDLKERLDKLEGKHKDESK</sequence>
<evidence type="ECO:0000313" key="2">
    <source>
        <dbReference type="Proteomes" id="UP000745577"/>
    </source>
</evidence>
<evidence type="ECO:0000313" key="1">
    <source>
        <dbReference type="EMBL" id="MCA9380130.1"/>
    </source>
</evidence>
<accession>A0A955I7E4</accession>
<dbReference type="AlphaFoldDB" id="A0A955I7E4"/>
<organism evidence="1 2">
    <name type="scientific">Candidatus Dojkabacteria bacterium</name>
    <dbReference type="NCBI Taxonomy" id="2099670"/>
    <lineage>
        <taxon>Bacteria</taxon>
        <taxon>Candidatus Dojkabacteria</taxon>
    </lineage>
</organism>
<reference evidence="1" key="2">
    <citation type="journal article" date="2021" name="Microbiome">
        <title>Successional dynamics and alternative stable states in a saline activated sludge microbial community over 9 years.</title>
        <authorList>
            <person name="Wang Y."/>
            <person name="Ye J."/>
            <person name="Ju F."/>
            <person name="Liu L."/>
            <person name="Boyd J.A."/>
            <person name="Deng Y."/>
            <person name="Parks D.H."/>
            <person name="Jiang X."/>
            <person name="Yin X."/>
            <person name="Woodcroft B.J."/>
            <person name="Tyson G.W."/>
            <person name="Hugenholtz P."/>
            <person name="Polz M.F."/>
            <person name="Zhang T."/>
        </authorList>
    </citation>
    <scope>NUCLEOTIDE SEQUENCE</scope>
    <source>
        <strain evidence="1">HKST-UBA15</strain>
    </source>
</reference>
<proteinExistence type="predicted"/>
<dbReference type="EMBL" id="JAGQLL010000033">
    <property type="protein sequence ID" value="MCA9380130.1"/>
    <property type="molecule type" value="Genomic_DNA"/>
</dbReference>
<reference evidence="1" key="1">
    <citation type="submission" date="2020-04" db="EMBL/GenBank/DDBJ databases">
        <authorList>
            <person name="Zhang T."/>
        </authorList>
    </citation>
    <scope>NUCLEOTIDE SEQUENCE</scope>
    <source>
        <strain evidence="1">HKST-UBA15</strain>
    </source>
</reference>
<comment type="caution">
    <text evidence="1">The sequence shown here is derived from an EMBL/GenBank/DDBJ whole genome shotgun (WGS) entry which is preliminary data.</text>
</comment>